<reference evidence="2 3" key="1">
    <citation type="submission" date="2019-04" db="EMBL/GenBank/DDBJ databases">
        <title>Phreatobacter aquaticus sp. nov.</title>
        <authorList>
            <person name="Choi A."/>
        </authorList>
    </citation>
    <scope>NUCLEOTIDE SEQUENCE [LARGE SCALE GENOMIC DNA]</scope>
    <source>
        <strain evidence="2 3">KCTC 52518</strain>
    </source>
</reference>
<organism evidence="2 3">
    <name type="scientific">Phreatobacter stygius</name>
    <dbReference type="NCBI Taxonomy" id="1940610"/>
    <lineage>
        <taxon>Bacteria</taxon>
        <taxon>Pseudomonadati</taxon>
        <taxon>Pseudomonadota</taxon>
        <taxon>Alphaproteobacteria</taxon>
        <taxon>Hyphomicrobiales</taxon>
        <taxon>Phreatobacteraceae</taxon>
        <taxon>Phreatobacter</taxon>
    </lineage>
</organism>
<sequence length="292" mass="30335">MGGPRTEPVDAPVAGGKGARHLAVLHFRGPTGDGVRAGRNARRGRGQIVFATLAPASIAIGASSATVTAEALEEGTAGNGFLPGQLTSILDPVGGVAVTNITESSGGADIEDIELYRLRLANAYERISTGGSWAWYRETTMGVSSAIIDVAIIRPSPCFIEIYPLTATGAAGVDLRDQVAATFNTASALDIRFGDDVSVKPPIAVTSAPVVTVRVRRAASTIQADALAAATGVLDRWRQSLGSIIAPSEVEAAIRKLRGVVDAEVSAMPFQRLARNEFLVATSLTINVMDLS</sequence>
<dbReference type="EMBL" id="CP039690">
    <property type="protein sequence ID" value="QCI65621.1"/>
    <property type="molecule type" value="Genomic_DNA"/>
</dbReference>
<dbReference type="InterPro" id="IPR006949">
    <property type="entry name" value="Barrel_Baseplate_J-like"/>
</dbReference>
<name>A0A4D7AZ74_9HYPH</name>
<dbReference type="RefSeq" id="WP_136961067.1">
    <property type="nucleotide sequence ID" value="NZ_CP039690.1"/>
</dbReference>
<keyword evidence="3" id="KW-1185">Reference proteome</keyword>
<proteinExistence type="predicted"/>
<evidence type="ECO:0000313" key="2">
    <source>
        <dbReference type="EMBL" id="QCI65621.1"/>
    </source>
</evidence>
<dbReference type="Proteomes" id="UP000298781">
    <property type="component" value="Chromosome"/>
</dbReference>
<dbReference type="KEGG" id="pstg:E8M01_16255"/>
<protein>
    <recommendedName>
        <fullName evidence="1">Baseplate protein J-like barrel domain-containing protein</fullName>
    </recommendedName>
</protein>
<gene>
    <name evidence="2" type="ORF">E8M01_16255</name>
</gene>
<feature type="domain" description="Baseplate protein J-like barrel" evidence="1">
    <location>
        <begin position="25"/>
        <end position="107"/>
    </location>
</feature>
<evidence type="ECO:0000259" key="1">
    <source>
        <dbReference type="Pfam" id="PF04865"/>
    </source>
</evidence>
<dbReference type="OrthoDB" id="9793802at2"/>
<evidence type="ECO:0000313" key="3">
    <source>
        <dbReference type="Proteomes" id="UP000298781"/>
    </source>
</evidence>
<dbReference type="Pfam" id="PF04865">
    <property type="entry name" value="Baseplate_J"/>
    <property type="match status" value="1"/>
</dbReference>
<accession>A0A4D7AZ74</accession>
<dbReference type="AlphaFoldDB" id="A0A4D7AZ74"/>